<dbReference type="KEGG" id="geh:HYN69_17260"/>
<sequence>MRVSPVCWKSPIAGSTSCAVAGWERRAKAMQRERRDFSIFFFLFACLAATLDNLWLTGQNQPDGRYGMSLLKFLAAAAFLAGSAGASAHEFWIAPDDYVVEAGQEVKADLLVGSFLVGEAYPWLTRNRVAAHVYGPDGDAEITGREGDMPALRFTPGGEGLHRVIFHSQPGFVVFDKPETFPHYLEYEGLDWVLAAHKARGLPETGFIERYIRNAKALVQVGEALPEQVDAPTGMPFELTALQNPYVAGQGAVEVALTWQGQAAADVQVAIFVLPPGGKAPDDMVRTLVRTGADGRASVPLELAGDYMLAAVHMEPLEGDVAAVWQSHWATLTFQIAK</sequence>
<reference evidence="2 3" key="1">
    <citation type="submission" date="2018-04" db="EMBL/GenBank/DDBJ databases">
        <title>Genome sequencing of Gemmobacter.</title>
        <authorList>
            <person name="Yi H."/>
            <person name="Baek M.-G."/>
        </authorList>
    </citation>
    <scope>NUCLEOTIDE SEQUENCE [LARGE SCALE GENOMIC DNA]</scope>
    <source>
        <strain evidence="2 3">HYN0069</strain>
    </source>
</reference>
<dbReference type="Proteomes" id="UP000244496">
    <property type="component" value="Chromosome"/>
</dbReference>
<evidence type="ECO:0000313" key="3">
    <source>
        <dbReference type="Proteomes" id="UP000244496"/>
    </source>
</evidence>
<keyword evidence="1" id="KW-0812">Transmembrane</keyword>
<keyword evidence="1" id="KW-0472">Membrane</keyword>
<proteinExistence type="predicted"/>
<feature type="transmembrane region" description="Helical" evidence="1">
    <location>
        <begin position="37"/>
        <end position="56"/>
    </location>
</feature>
<keyword evidence="1" id="KW-1133">Transmembrane helix</keyword>
<keyword evidence="3" id="KW-1185">Reference proteome</keyword>
<evidence type="ECO:0000256" key="1">
    <source>
        <dbReference type="SAM" id="Phobius"/>
    </source>
</evidence>
<dbReference type="InterPro" id="IPR019613">
    <property type="entry name" value="DUF4198"/>
</dbReference>
<protein>
    <recommendedName>
        <fullName evidence="4">DUF4198 domain-containing protein</fullName>
    </recommendedName>
</protein>
<dbReference type="Pfam" id="PF10670">
    <property type="entry name" value="DUF4198"/>
    <property type="match status" value="1"/>
</dbReference>
<name>A0A2S0UQC3_9RHOB</name>
<organism evidence="2 3">
    <name type="scientific">Paragemmobacter aquarius</name>
    <dbReference type="NCBI Taxonomy" id="2169400"/>
    <lineage>
        <taxon>Bacteria</taxon>
        <taxon>Pseudomonadati</taxon>
        <taxon>Pseudomonadota</taxon>
        <taxon>Alphaproteobacteria</taxon>
        <taxon>Rhodobacterales</taxon>
        <taxon>Paracoccaceae</taxon>
        <taxon>Paragemmobacter</taxon>
    </lineage>
</organism>
<accession>A0A2S0UQC3</accession>
<evidence type="ECO:0008006" key="4">
    <source>
        <dbReference type="Google" id="ProtNLM"/>
    </source>
</evidence>
<dbReference type="AlphaFoldDB" id="A0A2S0UQC3"/>
<evidence type="ECO:0000313" key="2">
    <source>
        <dbReference type="EMBL" id="AWB50018.1"/>
    </source>
</evidence>
<dbReference type="EMBL" id="CP028918">
    <property type="protein sequence ID" value="AWB50018.1"/>
    <property type="molecule type" value="Genomic_DNA"/>
</dbReference>
<gene>
    <name evidence="2" type="ORF">HYN69_17260</name>
</gene>